<comment type="caution">
    <text evidence="2">The sequence shown here is derived from an EMBL/GenBank/DDBJ whole genome shotgun (WGS) entry which is preliminary data.</text>
</comment>
<keyword evidence="1" id="KW-1133">Transmembrane helix</keyword>
<feature type="transmembrane region" description="Helical" evidence="1">
    <location>
        <begin position="12"/>
        <end position="31"/>
    </location>
</feature>
<sequence length="129" mass="14638">MHELRKKRKFRKLIYSRGVIFLLAVIAILLFRGSLDVYKKKVHSVEDLEKVSKAMDIAKNKEAALIESLESLDTIRGKESEVRDRFNVTKPGEKVVLIVEDSANSSGESEKPEGFWPKVKNFFGSILGD</sequence>
<keyword evidence="1" id="KW-0472">Membrane</keyword>
<protein>
    <recommendedName>
        <fullName evidence="4">Septum formation initiator</fullName>
    </recommendedName>
</protein>
<evidence type="ECO:0008006" key="4">
    <source>
        <dbReference type="Google" id="ProtNLM"/>
    </source>
</evidence>
<dbReference type="Proteomes" id="UP000176800">
    <property type="component" value="Unassembled WGS sequence"/>
</dbReference>
<reference evidence="2 3" key="1">
    <citation type="journal article" date="2016" name="Nat. Commun.">
        <title>Thousands of microbial genomes shed light on interconnected biogeochemical processes in an aquifer system.</title>
        <authorList>
            <person name="Anantharaman K."/>
            <person name="Brown C.T."/>
            <person name="Hug L.A."/>
            <person name="Sharon I."/>
            <person name="Castelle C.J."/>
            <person name="Probst A.J."/>
            <person name="Thomas B.C."/>
            <person name="Singh A."/>
            <person name="Wilkins M.J."/>
            <person name="Karaoz U."/>
            <person name="Brodie E.L."/>
            <person name="Williams K.H."/>
            <person name="Hubbard S.S."/>
            <person name="Banfield J.F."/>
        </authorList>
    </citation>
    <scope>NUCLEOTIDE SEQUENCE [LARGE SCALE GENOMIC DNA]</scope>
</reference>
<evidence type="ECO:0000256" key="1">
    <source>
        <dbReference type="SAM" id="Phobius"/>
    </source>
</evidence>
<evidence type="ECO:0000313" key="2">
    <source>
        <dbReference type="EMBL" id="OHB04787.1"/>
    </source>
</evidence>
<gene>
    <name evidence="2" type="ORF">A3B14_01415</name>
</gene>
<proteinExistence type="predicted"/>
<evidence type="ECO:0000313" key="3">
    <source>
        <dbReference type="Proteomes" id="UP000176800"/>
    </source>
</evidence>
<keyword evidence="1" id="KW-0812">Transmembrane</keyword>
<dbReference type="AlphaFoldDB" id="A0A1G2U5N4"/>
<name>A0A1G2U5N4_9BACT</name>
<organism evidence="2 3">
    <name type="scientific">Candidatus Zambryskibacteria bacterium RIFCSPLOWO2_01_FULL_45_21</name>
    <dbReference type="NCBI Taxonomy" id="1802761"/>
    <lineage>
        <taxon>Bacteria</taxon>
        <taxon>Candidatus Zambryskiibacteriota</taxon>
    </lineage>
</organism>
<accession>A0A1G2U5N4</accession>
<dbReference type="EMBL" id="MHWE01000002">
    <property type="protein sequence ID" value="OHB04787.1"/>
    <property type="molecule type" value="Genomic_DNA"/>
</dbReference>